<comment type="subcellular location">
    <subcellularLocation>
        <location evidence="15">Cell membrane</location>
        <topology evidence="15">Peripheral membrane protein</topology>
        <orientation evidence="15">Cytoplasmic side</orientation>
    </subcellularLocation>
    <subcellularLocation>
        <location evidence="15">Cytoplasm</location>
    </subcellularLocation>
    <text evidence="15">Distribution is 50-50.</text>
</comment>
<dbReference type="PANTHER" id="PTHR30612:SF0">
    <property type="entry name" value="CHLOROPLAST PROTEIN-TRANSPORTING ATPASE"/>
    <property type="match status" value="1"/>
</dbReference>
<dbReference type="SUPFAM" id="SSF81886">
    <property type="entry name" value="Helical scaffold and wing domains of SecA"/>
    <property type="match status" value="1"/>
</dbReference>
<feature type="binding site" evidence="15">
    <location>
        <position position="502"/>
    </location>
    <ligand>
        <name>ATP</name>
        <dbReference type="ChEBI" id="CHEBI:30616"/>
    </ligand>
</feature>
<dbReference type="SMART" id="SM00958">
    <property type="entry name" value="SecA_PP_bind"/>
    <property type="match status" value="1"/>
</dbReference>
<dbReference type="Pfam" id="PF21090">
    <property type="entry name" value="P-loop_SecA"/>
    <property type="match status" value="1"/>
</dbReference>
<dbReference type="GO" id="GO:0017038">
    <property type="term" value="P:protein import"/>
    <property type="evidence" value="ECO:0007669"/>
    <property type="project" value="InterPro"/>
</dbReference>
<accession>Q1YGD1</accession>
<evidence type="ECO:0000256" key="9">
    <source>
        <dbReference type="ARBA" id="ARBA00022833"/>
    </source>
</evidence>
<dbReference type="InterPro" id="IPR027417">
    <property type="entry name" value="P-loop_NTPase"/>
</dbReference>
<dbReference type="FunFam" id="3.40.50.300:FF:001790">
    <property type="entry name" value="Protein translocase subunit SecA"/>
    <property type="match status" value="1"/>
</dbReference>
<dbReference type="InterPro" id="IPR044722">
    <property type="entry name" value="SecA_SF2_C"/>
</dbReference>
<evidence type="ECO:0000256" key="14">
    <source>
        <dbReference type="ARBA" id="ARBA00023136"/>
    </source>
</evidence>
<dbReference type="FunFam" id="3.90.1440.10:FF:000001">
    <property type="entry name" value="Preprotein translocase subunit SecA"/>
    <property type="match status" value="1"/>
</dbReference>
<dbReference type="EMBL" id="AAPJ01000005">
    <property type="protein sequence ID" value="EAS49294.1"/>
    <property type="molecule type" value="Genomic_DNA"/>
</dbReference>
<evidence type="ECO:0000256" key="3">
    <source>
        <dbReference type="ARBA" id="ARBA00022448"/>
    </source>
</evidence>
<reference evidence="19 20" key="1">
    <citation type="journal article" date="2008" name="Appl. Environ. Microbiol.">
        <title>Genomic insights into Mn(II) oxidation by the marine alphaproteobacterium Aurantimonas sp. strain SI85-9A1.</title>
        <authorList>
            <person name="Dick G.J."/>
            <person name="Podell S."/>
            <person name="Johnson H.A."/>
            <person name="Rivera-Espinoza Y."/>
            <person name="Bernier-Latmani R."/>
            <person name="McCarthy J.K."/>
            <person name="Torpey J.W."/>
            <person name="Clement B.G."/>
            <person name="Gaasterland T."/>
            <person name="Tebo B.M."/>
        </authorList>
    </citation>
    <scope>NUCLEOTIDE SEQUENCE [LARGE SCALE GENOMIC DNA]</scope>
    <source>
        <strain evidence="19 20">SI85-9A1</strain>
    </source>
</reference>
<dbReference type="GO" id="GO:0065002">
    <property type="term" value="P:intracellular protein transmembrane transport"/>
    <property type="evidence" value="ECO:0007669"/>
    <property type="project" value="UniProtKB-UniRule"/>
</dbReference>
<gene>
    <name evidence="15" type="primary">secA</name>
    <name evidence="19" type="ORF">SI859A1_02895</name>
</gene>
<comment type="catalytic activity">
    <reaction evidence="15">
        <text>ATP + H2O + cellular proteinSide 1 = ADP + phosphate + cellular proteinSide 2.</text>
        <dbReference type="EC" id="7.4.2.8"/>
    </reaction>
</comment>
<dbReference type="Gene3D" id="3.90.1440.10">
    <property type="entry name" value="SecA, preprotein cross-linking domain"/>
    <property type="match status" value="1"/>
</dbReference>
<keyword evidence="6" id="KW-0997">Cell inner membrane</keyword>
<feature type="binding site" evidence="15">
    <location>
        <begin position="107"/>
        <end position="111"/>
    </location>
    <ligand>
        <name>ATP</name>
        <dbReference type="ChEBI" id="CHEBI:30616"/>
    </ligand>
</feature>
<dbReference type="EC" id="7.4.2.8" evidence="15"/>
<dbReference type="AlphaFoldDB" id="Q1YGD1"/>
<keyword evidence="20" id="KW-1185">Reference proteome</keyword>
<dbReference type="PRINTS" id="PR00906">
    <property type="entry name" value="SECA"/>
</dbReference>
<protein>
    <recommendedName>
        <fullName evidence="15 16">Protein translocase subunit SecA</fullName>
        <ecNumber evidence="15">7.4.2.8</ecNumber>
    </recommendedName>
</protein>
<keyword evidence="14 15" id="KW-0472">Membrane</keyword>
<evidence type="ECO:0000259" key="18">
    <source>
        <dbReference type="PROSITE" id="PS51196"/>
    </source>
</evidence>
<feature type="binding site" evidence="15">
    <location>
        <position position="89"/>
    </location>
    <ligand>
        <name>ATP</name>
        <dbReference type="ChEBI" id="CHEBI:30616"/>
    </ligand>
</feature>
<dbReference type="GO" id="GO:0005524">
    <property type="term" value="F:ATP binding"/>
    <property type="evidence" value="ECO:0007669"/>
    <property type="project" value="UniProtKB-UniRule"/>
</dbReference>
<dbReference type="PROSITE" id="PS01312">
    <property type="entry name" value="SECA"/>
    <property type="match status" value="1"/>
</dbReference>
<dbReference type="GO" id="GO:0046872">
    <property type="term" value="F:metal ion binding"/>
    <property type="evidence" value="ECO:0007669"/>
    <property type="project" value="UniProtKB-KW"/>
</dbReference>
<dbReference type="GO" id="GO:0031522">
    <property type="term" value="C:cell envelope Sec protein transport complex"/>
    <property type="evidence" value="ECO:0007669"/>
    <property type="project" value="TreeGrafter"/>
</dbReference>
<dbReference type="NCBIfam" id="NF009538">
    <property type="entry name" value="PRK12904.1"/>
    <property type="match status" value="1"/>
</dbReference>
<evidence type="ECO:0000256" key="16">
    <source>
        <dbReference type="RuleBase" id="RU003874"/>
    </source>
</evidence>
<dbReference type="SUPFAM" id="SSF52540">
    <property type="entry name" value="P-loop containing nucleoside triphosphate hydrolases"/>
    <property type="match status" value="2"/>
</dbReference>
<dbReference type="Pfam" id="PF07517">
    <property type="entry name" value="SecA_DEAD"/>
    <property type="match status" value="1"/>
</dbReference>
<dbReference type="NCBIfam" id="TIGR00963">
    <property type="entry name" value="secA"/>
    <property type="match status" value="1"/>
</dbReference>
<comment type="similarity">
    <text evidence="2 15 16">Belongs to the SecA family.</text>
</comment>
<evidence type="ECO:0000256" key="7">
    <source>
        <dbReference type="ARBA" id="ARBA00022723"/>
    </source>
</evidence>
<dbReference type="OrthoDB" id="9805579at2"/>
<keyword evidence="13 15" id="KW-0811">Translocation</keyword>
<keyword evidence="4 15" id="KW-1003">Cell membrane</keyword>
<feature type="domain" description="SecA family profile" evidence="18">
    <location>
        <begin position="5"/>
        <end position="615"/>
    </location>
</feature>
<keyword evidence="8 15" id="KW-0547">Nucleotide-binding</keyword>
<dbReference type="InterPro" id="IPR011130">
    <property type="entry name" value="SecA_preprotein_X-link_dom"/>
</dbReference>
<dbReference type="SUPFAM" id="SSF81767">
    <property type="entry name" value="Pre-protein crosslinking domain of SecA"/>
    <property type="match status" value="1"/>
</dbReference>
<evidence type="ECO:0000313" key="19">
    <source>
        <dbReference type="EMBL" id="EAS49294.1"/>
    </source>
</evidence>
<comment type="cofactor">
    <cofactor evidence="1">
        <name>Zn(2+)</name>
        <dbReference type="ChEBI" id="CHEBI:29105"/>
    </cofactor>
</comment>
<comment type="function">
    <text evidence="15">Part of the Sec protein translocase complex. Interacts with the SecYEG preprotein conducting channel. Has a central role in coupling the hydrolysis of ATP to the transfer of proteins into and across the cell membrane, serving both as a receptor for the preprotein-SecB complex and as an ATP-driven molecular motor driving the stepwise translocation of polypeptide chains across the membrane.</text>
</comment>
<dbReference type="InterPro" id="IPR036266">
    <property type="entry name" value="SecA_Wing/Scaffold_sf"/>
</dbReference>
<dbReference type="FunFam" id="3.40.50.300:FF:000334">
    <property type="entry name" value="Protein translocase subunit SecA"/>
    <property type="match status" value="1"/>
</dbReference>
<dbReference type="RefSeq" id="WP_009210714.1">
    <property type="nucleotide sequence ID" value="NZ_BBWP01000008.1"/>
</dbReference>
<dbReference type="Pfam" id="PF02810">
    <property type="entry name" value="SEC-C"/>
    <property type="match status" value="1"/>
</dbReference>
<keyword evidence="10 15" id="KW-0067">ATP-binding</keyword>
<dbReference type="GO" id="GO:0043952">
    <property type="term" value="P:protein transport by the Sec complex"/>
    <property type="evidence" value="ECO:0007669"/>
    <property type="project" value="TreeGrafter"/>
</dbReference>
<keyword evidence="5 15" id="KW-0963">Cytoplasm</keyword>
<name>Q1YGD1_AURMS</name>
<evidence type="ECO:0000256" key="11">
    <source>
        <dbReference type="ARBA" id="ARBA00022927"/>
    </source>
</evidence>
<evidence type="ECO:0000256" key="2">
    <source>
        <dbReference type="ARBA" id="ARBA00007650"/>
    </source>
</evidence>
<dbReference type="Pfam" id="PF01043">
    <property type="entry name" value="SecA_PP_bind"/>
    <property type="match status" value="1"/>
</dbReference>
<dbReference type="InterPro" id="IPR036670">
    <property type="entry name" value="SecA_X-link_sf"/>
</dbReference>
<evidence type="ECO:0000256" key="5">
    <source>
        <dbReference type="ARBA" id="ARBA00022490"/>
    </source>
</evidence>
<proteinExistence type="inferred from homology"/>
<evidence type="ECO:0000256" key="1">
    <source>
        <dbReference type="ARBA" id="ARBA00001947"/>
    </source>
</evidence>
<evidence type="ECO:0000256" key="10">
    <source>
        <dbReference type="ARBA" id="ARBA00022840"/>
    </source>
</evidence>
<dbReference type="BioCyc" id="AURANTIMONAS:SI859A1_02895-MONOMER"/>
<dbReference type="GO" id="GO:0005829">
    <property type="term" value="C:cytosol"/>
    <property type="evidence" value="ECO:0007669"/>
    <property type="project" value="TreeGrafter"/>
</dbReference>
<keyword evidence="3 15" id="KW-0813">Transport</keyword>
<dbReference type="FunFam" id="1.10.3060.10:FF:000003">
    <property type="entry name" value="Protein translocase subunit SecA"/>
    <property type="match status" value="1"/>
</dbReference>
<sequence length="909" mass="102455">MVSIGGLARKLLGSANDRVVRRYDARVKAVAAREADIAALTDDELRAQTETFRSEIAAGKTVDDLLIEAFAVVREGAKRALGMRHFDVQMIGGMVLNSGAIAEMKTGEGKTLVATLAVYLNALEGKGVHVVTVNDYLARRDAEWMGRLYRFLGLTVGIIVHGMSDEERRAAYACDVTYATNNELGFDYLRDNMKYERSQMVQRGHRYAIVDEVDSILIDEARTPLIISGPLDDRSELYMTIDGFIPQLDKSDYDIDEKQRTVTFTEDGTEKLERLLEAAGHLVGDSLYDIENVAIVHHVNNALKAHALFQRDKDYIVRNDEVVIIDEFTGRMMPGRRFSEGLHQALEAKEGVTVQPENQTLASITFQNYFRMYDKLAGMTGTAQTEAAEFGDIYGLDVIEIPTNLPIQRIDEDDEVYRTVEEKFRAISREIQDCAKRGQPILVGTTSIEKSELLAERLRQDGLKDFQVLNARYHEQEAYIVSQAGVPGAVTIATNMAGRGTDIQLGGNAEMRIDRELADMAEGPERTAKEEAIKADIKRLKESAIEAGGLYVLATERHESRRIDNQLRGRSGRQGDPGRSKFYLSLQDDLMRIFGSDRMDSMLTKLGLKEDEAIVHPWINKALEKAQKKVEARNFDIRKNLLKYDDVMNDQRRVIFEQRIELMDSEELDEAVADMRHATIDGIVSRHIPEKAYPEQWETEALKAEALEFLNLDLPITEWANEEGIAEDDIRERIRDHADRAAAEKAERFGPQVMTYVQRNIVLQTLDALWREHLVNLDHLRSVVGFRGYAQRDPLNEYKSESFELFEAMLGNLRERTTSQLTRVEIVQPEQRQPAPQVPAMEAHHFDATTGVDEMGDGAERLTANFTPAAADGLRRDPENPDSWGQVGRNEPCPCGSGKKFKHCHGAFV</sequence>
<keyword evidence="9" id="KW-0862">Zinc</keyword>
<dbReference type="Gene3D" id="1.10.3060.10">
    <property type="entry name" value="Helical scaffold and wing domains of SecA"/>
    <property type="match status" value="1"/>
</dbReference>
<dbReference type="InterPro" id="IPR000185">
    <property type="entry name" value="SecA"/>
</dbReference>
<keyword evidence="12 15" id="KW-1278">Translocase</keyword>
<dbReference type="GO" id="GO:0006605">
    <property type="term" value="P:protein targeting"/>
    <property type="evidence" value="ECO:0007669"/>
    <property type="project" value="UniProtKB-UniRule"/>
</dbReference>
<organism evidence="19 20">
    <name type="scientific">Aurantimonas manganoxydans (strain ATCC BAA-1229 / DSM 21871 / SI85-9A1)</name>
    <dbReference type="NCBI Taxonomy" id="287752"/>
    <lineage>
        <taxon>Bacteria</taxon>
        <taxon>Pseudomonadati</taxon>
        <taxon>Pseudomonadota</taxon>
        <taxon>Alphaproteobacteria</taxon>
        <taxon>Hyphomicrobiales</taxon>
        <taxon>Aurantimonadaceae</taxon>
        <taxon>Aurantimonas</taxon>
    </lineage>
</organism>
<dbReference type="Pfam" id="PF07516">
    <property type="entry name" value="SecA_SW"/>
    <property type="match status" value="1"/>
</dbReference>
<dbReference type="HAMAP" id="MF_01382">
    <property type="entry name" value="SecA"/>
    <property type="match status" value="1"/>
</dbReference>
<dbReference type="InterPro" id="IPR014018">
    <property type="entry name" value="SecA_motor_DEAD"/>
</dbReference>
<dbReference type="InterPro" id="IPR011115">
    <property type="entry name" value="SecA_DEAD"/>
</dbReference>
<comment type="subunit">
    <text evidence="15">Monomer and homodimer. Part of the essential Sec protein translocation apparatus which comprises SecA, SecYEG and auxiliary proteins SecDF-YajC and YidC.</text>
</comment>
<dbReference type="InterPro" id="IPR020937">
    <property type="entry name" value="SecA_CS"/>
</dbReference>
<evidence type="ECO:0000256" key="4">
    <source>
        <dbReference type="ARBA" id="ARBA00022475"/>
    </source>
</evidence>
<dbReference type="CDD" id="cd17928">
    <property type="entry name" value="DEXDc_SecA"/>
    <property type="match status" value="1"/>
</dbReference>
<feature type="domain" description="Helicase ATP-binding" evidence="17">
    <location>
        <begin position="91"/>
        <end position="249"/>
    </location>
</feature>
<evidence type="ECO:0000256" key="6">
    <source>
        <dbReference type="ARBA" id="ARBA00022519"/>
    </source>
</evidence>
<dbReference type="HOGENOM" id="CLU_005314_3_0_5"/>
<dbReference type="GO" id="GO:0005886">
    <property type="term" value="C:plasma membrane"/>
    <property type="evidence" value="ECO:0007669"/>
    <property type="project" value="UniProtKB-SubCell"/>
</dbReference>
<dbReference type="InterPro" id="IPR011116">
    <property type="entry name" value="SecA_Wing/Scaffold"/>
</dbReference>
<keyword evidence="11 15" id="KW-0653">Protein transport</keyword>
<dbReference type="InterPro" id="IPR004027">
    <property type="entry name" value="SEC_C_motif"/>
</dbReference>
<dbReference type="InterPro" id="IPR014001">
    <property type="entry name" value="Helicase_ATP-bd"/>
</dbReference>
<dbReference type="CDD" id="cd18803">
    <property type="entry name" value="SF2_C_secA"/>
    <property type="match status" value="1"/>
</dbReference>
<keyword evidence="7" id="KW-0479">Metal-binding</keyword>
<dbReference type="Proteomes" id="UP000000321">
    <property type="component" value="Unassembled WGS sequence"/>
</dbReference>
<dbReference type="GO" id="GO:0008564">
    <property type="term" value="F:protein-exporting ATPase activity"/>
    <property type="evidence" value="ECO:0007669"/>
    <property type="project" value="UniProtKB-EC"/>
</dbReference>
<evidence type="ECO:0000256" key="15">
    <source>
        <dbReference type="HAMAP-Rule" id="MF_01382"/>
    </source>
</evidence>
<comment type="caution">
    <text evidence="19">The sequence shown here is derived from an EMBL/GenBank/DDBJ whole genome shotgun (WGS) entry which is preliminary data.</text>
</comment>
<dbReference type="SMART" id="SM00957">
    <property type="entry name" value="SecA_DEAD"/>
    <property type="match status" value="1"/>
</dbReference>
<evidence type="ECO:0000259" key="17">
    <source>
        <dbReference type="PROSITE" id="PS51192"/>
    </source>
</evidence>
<dbReference type="PROSITE" id="PS51196">
    <property type="entry name" value="SECA_MOTOR_DEAD"/>
    <property type="match status" value="1"/>
</dbReference>
<dbReference type="Gene3D" id="3.40.50.300">
    <property type="entry name" value="P-loop containing nucleotide triphosphate hydrolases"/>
    <property type="match status" value="2"/>
</dbReference>
<dbReference type="PANTHER" id="PTHR30612">
    <property type="entry name" value="SECA INNER MEMBRANE COMPONENT OF SEC PROTEIN SECRETION SYSTEM"/>
    <property type="match status" value="1"/>
</dbReference>
<evidence type="ECO:0000256" key="8">
    <source>
        <dbReference type="ARBA" id="ARBA00022741"/>
    </source>
</evidence>
<evidence type="ECO:0000313" key="20">
    <source>
        <dbReference type="Proteomes" id="UP000000321"/>
    </source>
</evidence>
<evidence type="ECO:0000256" key="12">
    <source>
        <dbReference type="ARBA" id="ARBA00022967"/>
    </source>
</evidence>
<dbReference type="PROSITE" id="PS51192">
    <property type="entry name" value="HELICASE_ATP_BIND_1"/>
    <property type="match status" value="1"/>
</dbReference>
<evidence type="ECO:0000256" key="13">
    <source>
        <dbReference type="ARBA" id="ARBA00023010"/>
    </source>
</evidence>